<evidence type="ECO:0000256" key="1">
    <source>
        <dbReference type="ARBA" id="ARBA00001974"/>
    </source>
</evidence>
<gene>
    <name evidence="5" type="ORF">CLV68_6356</name>
</gene>
<dbReference type="AlphaFoldDB" id="A0A421AWH3"/>
<keyword evidence="2" id="KW-0285">Flavoprotein</keyword>
<dbReference type="OrthoDB" id="4141215at2"/>
<dbReference type="Pfam" id="PF21274">
    <property type="entry name" value="Rng_hyd_C"/>
    <property type="match status" value="1"/>
</dbReference>
<evidence type="ECO:0000256" key="2">
    <source>
        <dbReference type="ARBA" id="ARBA00022630"/>
    </source>
</evidence>
<dbReference type="InterPro" id="IPR002938">
    <property type="entry name" value="FAD-bd"/>
</dbReference>
<comment type="caution">
    <text evidence="5">The sequence shown here is derived from an EMBL/GenBank/DDBJ whole genome shotgun (WGS) entry which is preliminary data.</text>
</comment>
<dbReference type="InterPro" id="IPR050641">
    <property type="entry name" value="RIFMO-like"/>
</dbReference>
<reference evidence="5 6" key="1">
    <citation type="submission" date="2018-10" db="EMBL/GenBank/DDBJ databases">
        <title>Genomic Encyclopedia of Archaeal and Bacterial Type Strains, Phase II (KMG-II): from individual species to whole genera.</title>
        <authorList>
            <person name="Goeker M."/>
        </authorList>
    </citation>
    <scope>NUCLEOTIDE SEQUENCE [LARGE SCALE GENOMIC DNA]</scope>
    <source>
        <strain evidence="5 6">DSM 45657</strain>
    </source>
</reference>
<feature type="domain" description="FAD-binding" evidence="4">
    <location>
        <begin position="7"/>
        <end position="341"/>
    </location>
</feature>
<dbReference type="RefSeq" id="WP_121394619.1">
    <property type="nucleotide sequence ID" value="NZ_RCDD01000009.1"/>
</dbReference>
<sequence length="499" mass="52722">METTVDAEVVIVGAGPTGLMLAGELRLAGVDVVVLDRLAEASTESRGLGFTPRTMAVFAQRGLVDRFAALDVALRTTTRGHFGGLPLDFGVFAAACPAVVNLPQVNTEAMLRGWVADLGCEVRRGHEVVGVTDTAAAVEVQVDGPGGRLGLRARYLVGCDGGRSTVRVLAGFDFPGTPATLELFLADVRGCDIRPRFIGEWLPGGVAMAAPLGGGVDRVVVCERGAPPRKRAEPPAFSEVAAGWHRLTGEDISHGRPVWVSAFGDATRLATEYRRGRVLLAGDAAHVHLPAGGLGMNTGIQDAFNLGWKLAAVVRGRAPATLLDTYHDERHAVGKRLLDNTRAQGLLFLGGAEIQPLRDLIGELTHHEVVHRHLAGMVSGLEIRYPVGPGAHPLLGLCVPDLPLEHGAAATSVFPLLGAGRGLVLDLAEDESLRRSVRPWTDRVDVVTARLVDGGSIPKVDAALVRPDGHVAWAAPGGQEELSEALGRWFGPRTAESRE</sequence>
<dbReference type="GO" id="GO:0071949">
    <property type="term" value="F:FAD binding"/>
    <property type="evidence" value="ECO:0007669"/>
    <property type="project" value="InterPro"/>
</dbReference>
<keyword evidence="6" id="KW-1185">Reference proteome</keyword>
<dbReference type="PRINTS" id="PR00420">
    <property type="entry name" value="RNGMNOXGNASE"/>
</dbReference>
<dbReference type="Gene3D" id="3.40.30.120">
    <property type="match status" value="1"/>
</dbReference>
<evidence type="ECO:0000313" key="6">
    <source>
        <dbReference type="Proteomes" id="UP000282454"/>
    </source>
</evidence>
<dbReference type="Pfam" id="PF01494">
    <property type="entry name" value="FAD_binding_3"/>
    <property type="match status" value="1"/>
</dbReference>
<keyword evidence="3" id="KW-0274">FAD</keyword>
<comment type="cofactor">
    <cofactor evidence="1">
        <name>FAD</name>
        <dbReference type="ChEBI" id="CHEBI:57692"/>
    </cofactor>
</comment>
<dbReference type="EMBL" id="RCDD01000009">
    <property type="protein sequence ID" value="RLK53974.1"/>
    <property type="molecule type" value="Genomic_DNA"/>
</dbReference>
<evidence type="ECO:0000256" key="3">
    <source>
        <dbReference type="ARBA" id="ARBA00022827"/>
    </source>
</evidence>
<dbReference type="Proteomes" id="UP000282454">
    <property type="component" value="Unassembled WGS sequence"/>
</dbReference>
<accession>A0A421AWH3</accession>
<dbReference type="Gene3D" id="3.30.70.2450">
    <property type="match status" value="1"/>
</dbReference>
<dbReference type="GO" id="GO:0016709">
    <property type="term" value="F:oxidoreductase activity, acting on paired donors, with incorporation or reduction of molecular oxygen, NAD(P)H as one donor, and incorporation of one atom of oxygen"/>
    <property type="evidence" value="ECO:0007669"/>
    <property type="project" value="UniProtKB-ARBA"/>
</dbReference>
<proteinExistence type="predicted"/>
<dbReference type="PANTHER" id="PTHR43004">
    <property type="entry name" value="TRK SYSTEM POTASSIUM UPTAKE PROTEIN"/>
    <property type="match status" value="1"/>
</dbReference>
<name>A0A421AWH3_9PSEU</name>
<dbReference type="InterPro" id="IPR036188">
    <property type="entry name" value="FAD/NAD-bd_sf"/>
</dbReference>
<organism evidence="5 6">
    <name type="scientific">Actinokineospora cianjurensis</name>
    <dbReference type="NCBI Taxonomy" id="585224"/>
    <lineage>
        <taxon>Bacteria</taxon>
        <taxon>Bacillati</taxon>
        <taxon>Actinomycetota</taxon>
        <taxon>Actinomycetes</taxon>
        <taxon>Pseudonocardiales</taxon>
        <taxon>Pseudonocardiaceae</taxon>
        <taxon>Actinokineospora</taxon>
    </lineage>
</organism>
<evidence type="ECO:0000259" key="4">
    <source>
        <dbReference type="Pfam" id="PF01494"/>
    </source>
</evidence>
<protein>
    <submittedName>
        <fullName evidence="5">Bifunctional hydroxylase/dehydrase</fullName>
    </submittedName>
</protein>
<dbReference type="PANTHER" id="PTHR43004:SF19">
    <property type="entry name" value="BINDING MONOOXYGENASE, PUTATIVE (JCVI)-RELATED"/>
    <property type="match status" value="1"/>
</dbReference>
<dbReference type="SUPFAM" id="SSF51905">
    <property type="entry name" value="FAD/NAD(P)-binding domain"/>
    <property type="match status" value="1"/>
</dbReference>
<evidence type="ECO:0000313" key="5">
    <source>
        <dbReference type="EMBL" id="RLK53974.1"/>
    </source>
</evidence>
<dbReference type="Gene3D" id="3.50.50.60">
    <property type="entry name" value="FAD/NAD(P)-binding domain"/>
    <property type="match status" value="1"/>
</dbReference>